<evidence type="ECO:0000256" key="5">
    <source>
        <dbReference type="ARBA" id="ARBA00023136"/>
    </source>
</evidence>
<feature type="transmembrane region" description="Helical" evidence="6">
    <location>
        <begin position="12"/>
        <end position="34"/>
    </location>
</feature>
<name>A0AAC8UUQ9_9LACO</name>
<dbReference type="SUPFAM" id="SSF103473">
    <property type="entry name" value="MFS general substrate transporter"/>
    <property type="match status" value="1"/>
</dbReference>
<dbReference type="GO" id="GO:0022857">
    <property type="term" value="F:transmembrane transporter activity"/>
    <property type="evidence" value="ECO:0007669"/>
    <property type="project" value="InterPro"/>
</dbReference>
<feature type="transmembrane region" description="Helical" evidence="6">
    <location>
        <begin position="378"/>
        <end position="395"/>
    </location>
</feature>
<evidence type="ECO:0000256" key="3">
    <source>
        <dbReference type="ARBA" id="ARBA00022692"/>
    </source>
</evidence>
<feature type="transmembrane region" description="Helical" evidence="6">
    <location>
        <begin position="127"/>
        <end position="147"/>
    </location>
</feature>
<keyword evidence="4 6" id="KW-1133">Transmembrane helix</keyword>
<dbReference type="InterPro" id="IPR036259">
    <property type="entry name" value="MFS_trans_sf"/>
</dbReference>
<dbReference type="PANTHER" id="PTHR23513">
    <property type="entry name" value="INTEGRAL MEMBRANE EFFLUX PROTEIN-RELATED"/>
    <property type="match status" value="1"/>
</dbReference>
<comment type="subcellular location">
    <subcellularLocation>
        <location evidence="1">Cell membrane</location>
        <topology evidence="1">Multi-pass membrane protein</topology>
    </subcellularLocation>
</comment>
<evidence type="ECO:0000256" key="2">
    <source>
        <dbReference type="ARBA" id="ARBA00022475"/>
    </source>
</evidence>
<evidence type="ECO:0000313" key="8">
    <source>
        <dbReference type="Proteomes" id="UP000036000"/>
    </source>
</evidence>
<dbReference type="RefSeq" id="WP_048734449.1">
    <property type="nucleotide sequence ID" value="NZ_CP012033.1"/>
</dbReference>
<dbReference type="Gene3D" id="1.20.1250.20">
    <property type="entry name" value="MFS general substrate transporter like domains"/>
    <property type="match status" value="1"/>
</dbReference>
<dbReference type="Proteomes" id="UP000036000">
    <property type="component" value="Chromosome"/>
</dbReference>
<evidence type="ECO:0000256" key="1">
    <source>
        <dbReference type="ARBA" id="ARBA00004651"/>
    </source>
</evidence>
<dbReference type="InterPro" id="IPR011701">
    <property type="entry name" value="MFS"/>
</dbReference>
<accession>A0AAC8UUQ9</accession>
<feature type="transmembrane region" description="Helical" evidence="6">
    <location>
        <begin position="100"/>
        <end position="120"/>
    </location>
</feature>
<feature type="transmembrane region" description="Helical" evidence="6">
    <location>
        <begin position="310"/>
        <end position="331"/>
    </location>
</feature>
<evidence type="ECO:0000313" key="7">
    <source>
        <dbReference type="EMBL" id="AKP64835.1"/>
    </source>
</evidence>
<dbReference type="KEGG" id="lko:ABN16_07385"/>
<evidence type="ECO:0008006" key="9">
    <source>
        <dbReference type="Google" id="ProtNLM"/>
    </source>
</evidence>
<feature type="transmembrane region" description="Helical" evidence="6">
    <location>
        <begin position="73"/>
        <end position="94"/>
    </location>
</feature>
<dbReference type="GO" id="GO:0005886">
    <property type="term" value="C:plasma membrane"/>
    <property type="evidence" value="ECO:0007669"/>
    <property type="project" value="UniProtKB-SubCell"/>
</dbReference>
<evidence type="ECO:0000256" key="4">
    <source>
        <dbReference type="ARBA" id="ARBA00022989"/>
    </source>
</evidence>
<organism evidence="7 8">
    <name type="scientific">Levilactobacillus koreensis</name>
    <dbReference type="NCBI Taxonomy" id="637971"/>
    <lineage>
        <taxon>Bacteria</taxon>
        <taxon>Bacillati</taxon>
        <taxon>Bacillota</taxon>
        <taxon>Bacilli</taxon>
        <taxon>Lactobacillales</taxon>
        <taxon>Lactobacillaceae</taxon>
        <taxon>Levilactobacillus</taxon>
    </lineage>
</organism>
<feature type="transmembrane region" description="Helical" evidence="6">
    <location>
        <begin position="40"/>
        <end position="61"/>
    </location>
</feature>
<evidence type="ECO:0000256" key="6">
    <source>
        <dbReference type="SAM" id="Phobius"/>
    </source>
</evidence>
<dbReference type="AlphaFoldDB" id="A0AAC8UUQ9"/>
<dbReference type="Pfam" id="PF07690">
    <property type="entry name" value="MFS_1"/>
    <property type="match status" value="1"/>
</dbReference>
<reference evidence="7 8" key="1">
    <citation type="submission" date="2015-07" db="EMBL/GenBank/DDBJ databases">
        <title>Lactobacillus korensis/26-25/ whole genome sequencing.</title>
        <authorList>
            <person name="Kim M.K."/>
            <person name="Im W.-T."/>
            <person name="Srinivasan S."/>
            <person name="Lee J.-J."/>
        </authorList>
    </citation>
    <scope>NUCLEOTIDE SEQUENCE [LARGE SCALE GENOMIC DNA]</scope>
    <source>
        <strain evidence="7 8">26-25</strain>
    </source>
</reference>
<keyword evidence="8" id="KW-1185">Reference proteome</keyword>
<keyword evidence="5 6" id="KW-0472">Membrane</keyword>
<proteinExistence type="predicted"/>
<dbReference type="EMBL" id="CP012033">
    <property type="protein sequence ID" value="AKP64835.1"/>
    <property type="molecule type" value="Genomic_DNA"/>
</dbReference>
<feature type="transmembrane region" description="Helical" evidence="6">
    <location>
        <begin position="285"/>
        <end position="304"/>
    </location>
</feature>
<dbReference type="PANTHER" id="PTHR23513:SF6">
    <property type="entry name" value="MAJOR FACILITATOR SUPERFAMILY ASSOCIATED DOMAIN-CONTAINING PROTEIN"/>
    <property type="match status" value="1"/>
</dbReference>
<feature type="transmembrane region" description="Helical" evidence="6">
    <location>
        <begin position="352"/>
        <end position="372"/>
    </location>
</feature>
<dbReference type="CDD" id="cd06173">
    <property type="entry name" value="MFS_MefA_like"/>
    <property type="match status" value="1"/>
</dbReference>
<feature type="transmembrane region" description="Helical" evidence="6">
    <location>
        <begin position="253"/>
        <end position="273"/>
    </location>
</feature>
<keyword evidence="3 6" id="KW-0812">Transmembrane</keyword>
<feature type="transmembrane region" description="Helical" evidence="6">
    <location>
        <begin position="223"/>
        <end position="241"/>
    </location>
</feature>
<gene>
    <name evidence="7" type="ORF">ABN16_07385</name>
</gene>
<keyword evidence="2" id="KW-1003">Cell membrane</keyword>
<protein>
    <recommendedName>
        <fullName evidence="9">MFS transporter</fullName>
    </recommendedName>
</protein>
<feature type="transmembrane region" description="Helical" evidence="6">
    <location>
        <begin position="159"/>
        <end position="185"/>
    </location>
</feature>
<sequence length="401" mass="42821">MTTTNTATIRQLLAGRILTNIGDSLIYMSVLWYFNTRYQSALFVTAVFVITSGVDALSFLLGPILDRVRVKRVLVGATASQVILALVLVGGMALRLNGSFLGVFLLLFLLLSTISSALIYPTEDKLLPLLASGADLLHVNGLFQMSYQVLDLILNGAVLALLSLLSVQHTLLLAVPVFGVALLVFKLLRLRPASSANVATESYGRSLKVGWQTLAQHPFMLKVLIPFATVNLFYGAADAALPRFARVYLSGQAWGYGALLTGIAVGGLVGALLVQKLTLTGNRLISFAGGCLILGGGCRLLLAVSRQGVVAVFLISMSALFVSMMNINFIAYVQSAFPATVLGRISTINESLISAMIPIGSALGGVMVTHWAVVWPQLIYGGATVLNGLYFLAVIRHTKFE</sequence>